<dbReference type="AlphaFoldDB" id="A0AAV6HEQ7"/>
<reference evidence="1" key="1">
    <citation type="submission" date="2020-10" db="EMBL/GenBank/DDBJ databases">
        <title>Chromosome-scale genome assembly of the Allis shad, Alosa alosa.</title>
        <authorList>
            <person name="Margot Z."/>
            <person name="Christophe K."/>
            <person name="Cabau C."/>
            <person name="Louis A."/>
            <person name="Berthelot C."/>
            <person name="Parey E."/>
            <person name="Roest Crollius H."/>
            <person name="Montfort J."/>
            <person name="Robinson-Rechavi M."/>
            <person name="Bucao C."/>
            <person name="Bouchez O."/>
            <person name="Gislard M."/>
            <person name="Lluch J."/>
            <person name="Milhes M."/>
            <person name="Lampietro C."/>
            <person name="Lopez Roques C."/>
            <person name="Donnadieu C."/>
            <person name="Braasch I."/>
            <person name="Desvignes T."/>
            <person name="Postlethwait J."/>
            <person name="Bobe J."/>
            <person name="Guiguen Y."/>
        </authorList>
    </citation>
    <scope>NUCLEOTIDE SEQUENCE</scope>
    <source>
        <strain evidence="1">M-15738</strain>
        <tissue evidence="1">Blood</tissue>
    </source>
</reference>
<protein>
    <submittedName>
        <fullName evidence="1">Uncharacterized protein</fullName>
    </submittedName>
</protein>
<gene>
    <name evidence="1" type="ORF">AALO_G00021920</name>
</gene>
<keyword evidence="2" id="KW-1185">Reference proteome</keyword>
<accession>A0AAV6HEQ7</accession>
<proteinExistence type="predicted"/>
<dbReference type="Proteomes" id="UP000823561">
    <property type="component" value="Chromosome 2"/>
</dbReference>
<name>A0AAV6HEQ7_9TELE</name>
<comment type="caution">
    <text evidence="1">The sequence shown here is derived from an EMBL/GenBank/DDBJ whole genome shotgun (WGS) entry which is preliminary data.</text>
</comment>
<organism evidence="1 2">
    <name type="scientific">Alosa alosa</name>
    <name type="common">allis shad</name>
    <dbReference type="NCBI Taxonomy" id="278164"/>
    <lineage>
        <taxon>Eukaryota</taxon>
        <taxon>Metazoa</taxon>
        <taxon>Chordata</taxon>
        <taxon>Craniata</taxon>
        <taxon>Vertebrata</taxon>
        <taxon>Euteleostomi</taxon>
        <taxon>Actinopterygii</taxon>
        <taxon>Neopterygii</taxon>
        <taxon>Teleostei</taxon>
        <taxon>Clupei</taxon>
        <taxon>Clupeiformes</taxon>
        <taxon>Clupeoidei</taxon>
        <taxon>Clupeidae</taxon>
        <taxon>Alosa</taxon>
    </lineage>
</organism>
<sequence length="118" mass="13534">MYQFKFHFTASYAPARSRKSINLSRPTPNCTIVNVWVLQASFDIVEMDECRLLLLPLAFFSRVYSFHCLATSAMFNGVETMDTVNSHGHVPLELSPSFALITTLDSQPHRSERRHTPW</sequence>
<dbReference type="EMBL" id="JADWDJ010000002">
    <property type="protein sequence ID" value="KAG5284006.1"/>
    <property type="molecule type" value="Genomic_DNA"/>
</dbReference>
<evidence type="ECO:0000313" key="1">
    <source>
        <dbReference type="EMBL" id="KAG5284006.1"/>
    </source>
</evidence>
<evidence type="ECO:0000313" key="2">
    <source>
        <dbReference type="Proteomes" id="UP000823561"/>
    </source>
</evidence>